<reference evidence="1 3" key="1">
    <citation type="submission" date="2015-02" db="EMBL/GenBank/DDBJ databases">
        <title>Two Pseudomonas sp. nov. isolated from raw milk.</title>
        <authorList>
            <person name="Wenning M."/>
            <person name="von Neubeck M."/>
            <person name="Huptas C."/>
            <person name="Scherer S."/>
        </authorList>
    </citation>
    <scope>NUCLEOTIDE SEQUENCE [LARGE SCALE GENOMIC DNA]</scope>
    <source>
        <strain evidence="1 3">DSM 14937</strain>
    </source>
</reference>
<evidence type="ECO:0008006" key="5">
    <source>
        <dbReference type="Google" id="ProtNLM"/>
    </source>
</evidence>
<protein>
    <recommendedName>
        <fullName evidence="5">BIG2 domain-containing protein</fullName>
    </recommendedName>
</protein>
<proteinExistence type="predicted"/>
<dbReference type="OrthoDB" id="6812076at2"/>
<accession>A0A0R2ZLH3</accession>
<dbReference type="Proteomes" id="UP000052019">
    <property type="component" value="Unassembled WGS sequence"/>
</dbReference>
<dbReference type="EMBL" id="JYLK01000004">
    <property type="protein sequence ID" value="KRP61353.1"/>
    <property type="molecule type" value="Genomic_DNA"/>
</dbReference>
<name>A0A0R2ZLH3_9PSED</name>
<evidence type="ECO:0000313" key="1">
    <source>
        <dbReference type="EMBL" id="KRP61353.1"/>
    </source>
</evidence>
<dbReference type="EMBL" id="LT629760">
    <property type="protein sequence ID" value="SDT03703.1"/>
    <property type="molecule type" value="Genomic_DNA"/>
</dbReference>
<dbReference type="Pfam" id="PF26182">
    <property type="entry name" value="Ig_NUP210_5th"/>
    <property type="match status" value="1"/>
</dbReference>
<evidence type="ECO:0000313" key="3">
    <source>
        <dbReference type="Proteomes" id="UP000052019"/>
    </source>
</evidence>
<keyword evidence="4" id="KW-1185">Reference proteome</keyword>
<dbReference type="AlphaFoldDB" id="A0A0R2ZLH3"/>
<gene>
    <name evidence="2" type="ORF">SAMN04490205_4515</name>
    <name evidence="1" type="ORF">TU79_08315</name>
</gene>
<dbReference type="SUPFAM" id="SSF49373">
    <property type="entry name" value="Invasin/intimin cell-adhesion fragments"/>
    <property type="match status" value="1"/>
</dbReference>
<evidence type="ECO:0000313" key="2">
    <source>
        <dbReference type="EMBL" id="SDT03703.1"/>
    </source>
</evidence>
<dbReference type="RefSeq" id="WP_057007532.1">
    <property type="nucleotide sequence ID" value="NZ_JYLK01000004.1"/>
</dbReference>
<reference evidence="2 4" key="2">
    <citation type="submission" date="2016-10" db="EMBL/GenBank/DDBJ databases">
        <authorList>
            <person name="Varghese N."/>
            <person name="Submissions S."/>
        </authorList>
    </citation>
    <scope>NUCLEOTIDE SEQUENCE [LARGE SCALE GENOMIC DNA]</scope>
    <source>
        <strain evidence="2 4">BS3111</strain>
    </source>
</reference>
<dbReference type="Gene3D" id="2.60.40.1080">
    <property type="match status" value="1"/>
</dbReference>
<dbReference type="PATRIC" id="fig|200450.4.peg.3679"/>
<dbReference type="Proteomes" id="UP000183126">
    <property type="component" value="Chromosome I"/>
</dbReference>
<sequence length="1260" mass="135925">MSTIPVPYDTLQSDPYPDYPTVDLTTAKYPEKAVWGAGNSAMNFGKLSMVVEAWPDLSLGDYFDVHLNDPNTPAASATVAGMSNRYFLMVDKAQVPEGEVEVFSRVVRVGSQQESRSSTQLALFKQSLPGGYDLKVWEPWHSELKLSLEGLPEGSSINAGMVTKGVWCLIGKYANIRQNDKITIVWAGIYFDYIVSPADVSAAGPLRIQVPDDVINKGNQYGTVYVVFKVMDVVGNPSGGMHPYSKPYAVRAELDKDQYEPPIFCVNGKEALEVDLNTQSLSTFTLDPVLPRYTPKPDPLHMVTVCMRLSLPGQPDEILRLPAVPDMNKRGEPINIPVSFIAQAAGGQFGAWVEVHDANGTQLGKSSSVDVRVRGVPTRMPAPQVTPIEGTLLPFEADITVTIPDYQPHNADWIESLVLMQGSVGGGGLQHIETRQAGSQGSVFDLSKTDLKQFEYKGPFSIFYRTNDGLGLASSIRESDRVTAEIGFRMADLPEPIVKFAQDGNIDPKEIASSILFISFPYVGASPGSTVHWSAVGANAASSDSGSFVINTANEGPLLPSLWIAIKKQVLLGNVGGSIRFSYSVQKDATPTTPGKFLRSEVLKLTVGPKLVLARPTILEADKLLPGQLYADQVVNGATVRVSYKSMVVDDDIIVSWKGEFGISFVEIHTAADPKTNSVDVRIPPEIIALAMRQGGNSITVQYRFLRGQKVRESDPLVVRLSPVRSLPSPMLNSIDDKIFPLLALDHEAKITVDMWPFMRKDQRKFLTVTGTLTDGSKLQETLYTADKVTEDEVAEGVSVFAPVKRLRDLKEGTVLTIDFKVSFAELDDPNTGVSFGSRDYRVQAVSPTLPAPEFENKPGPVLSVDPLSYMQGAVVAVAYAGMTPTQQIDLEWIAPNATIATIASQHGDSSGRIEFAISPQIILQSTGRTISLRYKVTTSIDTIWSDPQVLTVGTILADNFPQALINKLADKGTLNQASYAGHAYLALPQWLGIAPGQNVWITLHSLGVAQLDVLKGYVVKAADVTNGLANILVSRAWLEKLANSSVITVEVLVTLDGSAKRENAVAFKPTTYKVVGQLRIDQNAMILSGVSIKNANWPRTGLSSIGNSASRVPSGGAGPYHYSSNNPRVASVDVSGYVIGHVNGSATVTVSDKNGSSTSYAVYVSNVYTIVLNDSLMSWATAKGWAASIGGFSIMDAAIYDVLRVNGAGAPIFSRQFWTASDPYGNGLAPFINNSPNVGAVALRNINAPLPAACLVPLY</sequence>
<evidence type="ECO:0000313" key="4">
    <source>
        <dbReference type="Proteomes" id="UP000183126"/>
    </source>
</evidence>
<organism evidence="1 3">
    <name type="scientific">Pseudomonas trivialis</name>
    <dbReference type="NCBI Taxonomy" id="200450"/>
    <lineage>
        <taxon>Bacteria</taxon>
        <taxon>Pseudomonadati</taxon>
        <taxon>Pseudomonadota</taxon>
        <taxon>Gammaproteobacteria</taxon>
        <taxon>Pseudomonadales</taxon>
        <taxon>Pseudomonadaceae</taxon>
        <taxon>Pseudomonas</taxon>
    </lineage>
</organism>
<dbReference type="InterPro" id="IPR008964">
    <property type="entry name" value="Invasin/intimin_cell_adhesion"/>
</dbReference>